<sequence length="343" mass="41165">MIAMCLVPLFVHERRVSCGKCPECLKMLRSDWIYRNDMESREHKYNYFLTLTFNDANLPPDEESTFDIFYKFRKQLNSVIGTFKYFVSLERGDLNGRIHLHALFYLDRPLSKDLIRHYWHYGFIKRSSVTLKRIRYCVSYMFDPTIFDKVRLYRVSNCLGGNPVLPYRIRIKRGVPTAVPLPRYYCRKNPAAKEFAKKYYDGLYHDNNPDSVYDRCSERFLRLRSRYGKKRLSMSYEDFLIETLRKRVRKYPTFIDSRDLIAFPGPSHYRGLSRTYSDLLRRVDARLAANGDRRSGNLKGYLTIDCPMSLRDVKRKNQNRIKGPPKYQYWKDFYKKYLQLKLF</sequence>
<dbReference type="Pfam" id="PF23343">
    <property type="entry name" value="REP_ORF2-G2P"/>
    <property type="match status" value="1"/>
</dbReference>
<feature type="domain" description="Replication-associated protein ORF2/G2P" evidence="1">
    <location>
        <begin position="46"/>
        <end position="141"/>
    </location>
</feature>
<organism evidence="2">
    <name type="scientific">Dipodfec virus UA06Rod_22</name>
    <dbReference type="NCBI Taxonomy" id="2929322"/>
    <lineage>
        <taxon>Viruses</taxon>
        <taxon>Monodnaviria</taxon>
        <taxon>Sangervirae</taxon>
        <taxon>Phixviricota</taxon>
        <taxon>Malgrandaviricetes</taxon>
        <taxon>Petitvirales</taxon>
        <taxon>Microviridae</taxon>
    </lineage>
</organism>
<reference evidence="2" key="1">
    <citation type="submission" date="2022-02" db="EMBL/GenBank/DDBJ databases">
        <title>Towards deciphering the DNA virus diversity associated with rodent species in the families Cricetidae and Heteromyidae.</title>
        <authorList>
            <person name="Lund M."/>
            <person name="Larsen B.B."/>
            <person name="Gryseels S."/>
            <person name="Kraberger S."/>
            <person name="Rowsey D.M."/>
            <person name="Steger L."/>
            <person name="Yule K.M."/>
            <person name="Upham N.S."/>
            <person name="Worobey M."/>
            <person name="Van Doorslaer K."/>
            <person name="Varsani A."/>
        </authorList>
    </citation>
    <scope>NUCLEOTIDE SEQUENCE</scope>
    <source>
        <strain evidence="2">UA06Rod_22</strain>
    </source>
</reference>
<name>A0A976R838_9VIRU</name>
<evidence type="ECO:0000313" key="2">
    <source>
        <dbReference type="EMBL" id="UPW41370.1"/>
    </source>
</evidence>
<dbReference type="InterPro" id="IPR056906">
    <property type="entry name" value="ORF2/G2P_dom"/>
</dbReference>
<evidence type="ECO:0000259" key="1">
    <source>
        <dbReference type="Pfam" id="PF23343"/>
    </source>
</evidence>
<protein>
    <submittedName>
        <fullName evidence="2">Replication initiator protein</fullName>
    </submittedName>
</protein>
<accession>A0A976R838</accession>
<proteinExistence type="predicted"/>
<dbReference type="EMBL" id="OM869585">
    <property type="protein sequence ID" value="UPW41370.1"/>
    <property type="molecule type" value="Genomic_DNA"/>
</dbReference>